<reference evidence="2 3" key="1">
    <citation type="submission" date="2023-04" db="EMBL/GenBank/DDBJ databases">
        <title>A novel bacteria isolated from coastal sediment.</title>
        <authorList>
            <person name="Liu X.-J."/>
            <person name="Du Z.-J."/>
        </authorList>
    </citation>
    <scope>NUCLEOTIDE SEQUENCE [LARGE SCALE GENOMIC DNA]</scope>
    <source>
        <strain evidence="2 3">SDUM461004</strain>
    </source>
</reference>
<dbReference type="Pfam" id="PF07963">
    <property type="entry name" value="N_methyl"/>
    <property type="match status" value="1"/>
</dbReference>
<keyword evidence="1" id="KW-0472">Membrane</keyword>
<sequence length="144" mass="16636">MTARTICKYSGFTLTEVIVAIGIFTMVIAGGLSGVRRGFDILQDSRNYTRVSQILQSEIETLRTLSWDELTALPQNVAIEVDTQFDTSAYDMYVVRRWITEVNEDVRQVRVIVSYENDRGRLVTLRYHTFFTRGGVNDYFYRAI</sequence>
<dbReference type="EMBL" id="JARXIC010000003">
    <property type="protein sequence ID" value="MDQ8193358.1"/>
    <property type="molecule type" value="Genomic_DNA"/>
</dbReference>
<dbReference type="InterPro" id="IPR012902">
    <property type="entry name" value="N_methyl_site"/>
</dbReference>
<keyword evidence="1" id="KW-1133">Transmembrane helix</keyword>
<protein>
    <submittedName>
        <fullName evidence="2">Prepilin-type N-terminal cleavage/methylation domain-containing protein</fullName>
    </submittedName>
</protein>
<dbReference type="RefSeq" id="WP_308983862.1">
    <property type="nucleotide sequence ID" value="NZ_JARXIC010000003.1"/>
</dbReference>
<proteinExistence type="predicted"/>
<organism evidence="2 3">
    <name type="scientific">Thalassobacterium sedimentorum</name>
    <dbReference type="NCBI Taxonomy" id="3041258"/>
    <lineage>
        <taxon>Bacteria</taxon>
        <taxon>Pseudomonadati</taxon>
        <taxon>Verrucomicrobiota</taxon>
        <taxon>Opitutia</taxon>
        <taxon>Puniceicoccales</taxon>
        <taxon>Coraliomargaritaceae</taxon>
        <taxon>Thalassobacterium</taxon>
    </lineage>
</organism>
<name>A0ABU1AI99_9BACT</name>
<gene>
    <name evidence="2" type="ORF">QEH59_02910</name>
</gene>
<dbReference type="Proteomes" id="UP001243717">
    <property type="component" value="Unassembled WGS sequence"/>
</dbReference>
<keyword evidence="3" id="KW-1185">Reference proteome</keyword>
<evidence type="ECO:0000313" key="2">
    <source>
        <dbReference type="EMBL" id="MDQ8193358.1"/>
    </source>
</evidence>
<comment type="caution">
    <text evidence="2">The sequence shown here is derived from an EMBL/GenBank/DDBJ whole genome shotgun (WGS) entry which is preliminary data.</text>
</comment>
<accession>A0ABU1AI99</accession>
<dbReference type="NCBIfam" id="TIGR02532">
    <property type="entry name" value="IV_pilin_GFxxxE"/>
    <property type="match status" value="1"/>
</dbReference>
<evidence type="ECO:0000313" key="3">
    <source>
        <dbReference type="Proteomes" id="UP001243717"/>
    </source>
</evidence>
<evidence type="ECO:0000256" key="1">
    <source>
        <dbReference type="SAM" id="Phobius"/>
    </source>
</evidence>
<keyword evidence="1" id="KW-0812">Transmembrane</keyword>
<feature type="transmembrane region" description="Helical" evidence="1">
    <location>
        <begin position="12"/>
        <end position="32"/>
    </location>
</feature>